<evidence type="ECO:0000313" key="2">
    <source>
        <dbReference type="EMBL" id="GAA4090465.1"/>
    </source>
</evidence>
<gene>
    <name evidence="2" type="ORF">GCM10022392_10010</name>
</gene>
<dbReference type="Proteomes" id="UP001500841">
    <property type="component" value="Unassembled WGS sequence"/>
</dbReference>
<keyword evidence="3" id="KW-1185">Reference proteome</keyword>
<sequence>MKEKVLITGASGFVGYHLITEALQNNLEVYAAVRKNSKTGHLKDFNIEYVYLDYSDVDALKAELSEKQYSYIIHGAGVTRAISETEYNKVNAEYTANLAQAALVLGDTLKKFVLISSLAAIGPLKTLPGIITEDSYPNPITAYGRSKLLAEKMLKAVNGLNYTILRPTAVYGPRDTGIFIFFKQVSNCLEPYIGNIEQKLSFIYVTDLAKAAVNALHRGDRKTYNLSDGNFYDRHELGTLTKTILNVKTLKFHLWVNFVKLIAGISEKVSSLRNTAPILNLEKLEELIAVNWSCSNELAKQDLGFDPQYPLAEGLKETLQWYKDNKWI</sequence>
<protein>
    <submittedName>
        <fullName evidence="2">NAD(P)-dependent oxidoreductase</fullName>
    </submittedName>
</protein>
<dbReference type="InterPro" id="IPR050177">
    <property type="entry name" value="Lipid_A_modif_metabolic_enz"/>
</dbReference>
<name>A0ABP7WKS0_9SPHI</name>
<comment type="caution">
    <text evidence="2">The sequence shown here is derived from an EMBL/GenBank/DDBJ whole genome shotgun (WGS) entry which is preliminary data.</text>
</comment>
<evidence type="ECO:0000259" key="1">
    <source>
        <dbReference type="Pfam" id="PF01370"/>
    </source>
</evidence>
<dbReference type="InterPro" id="IPR001509">
    <property type="entry name" value="Epimerase_deHydtase"/>
</dbReference>
<proteinExistence type="predicted"/>
<organism evidence="2 3">
    <name type="scientific">Mucilaginibacter panaciglaebae</name>
    <dbReference type="NCBI Taxonomy" id="502331"/>
    <lineage>
        <taxon>Bacteria</taxon>
        <taxon>Pseudomonadati</taxon>
        <taxon>Bacteroidota</taxon>
        <taxon>Sphingobacteriia</taxon>
        <taxon>Sphingobacteriales</taxon>
        <taxon>Sphingobacteriaceae</taxon>
        <taxon>Mucilaginibacter</taxon>
    </lineage>
</organism>
<dbReference type="PANTHER" id="PTHR43245:SF58">
    <property type="entry name" value="BLL5923 PROTEIN"/>
    <property type="match status" value="1"/>
</dbReference>
<evidence type="ECO:0000313" key="3">
    <source>
        <dbReference type="Proteomes" id="UP001500841"/>
    </source>
</evidence>
<dbReference type="InterPro" id="IPR036291">
    <property type="entry name" value="NAD(P)-bd_dom_sf"/>
</dbReference>
<dbReference type="RefSeq" id="WP_345101394.1">
    <property type="nucleotide sequence ID" value="NZ_BAABCV010000003.1"/>
</dbReference>
<feature type="domain" description="NAD-dependent epimerase/dehydratase" evidence="1">
    <location>
        <begin position="5"/>
        <end position="226"/>
    </location>
</feature>
<dbReference type="PANTHER" id="PTHR43245">
    <property type="entry name" value="BIFUNCTIONAL POLYMYXIN RESISTANCE PROTEIN ARNA"/>
    <property type="match status" value="1"/>
</dbReference>
<accession>A0ABP7WKS0</accession>
<dbReference type="Pfam" id="PF01370">
    <property type="entry name" value="Epimerase"/>
    <property type="match status" value="1"/>
</dbReference>
<dbReference type="SUPFAM" id="SSF51735">
    <property type="entry name" value="NAD(P)-binding Rossmann-fold domains"/>
    <property type="match status" value="1"/>
</dbReference>
<dbReference type="Gene3D" id="3.40.50.720">
    <property type="entry name" value="NAD(P)-binding Rossmann-like Domain"/>
    <property type="match status" value="1"/>
</dbReference>
<reference evidence="3" key="1">
    <citation type="journal article" date="2019" name="Int. J. Syst. Evol. Microbiol.">
        <title>The Global Catalogue of Microorganisms (GCM) 10K type strain sequencing project: providing services to taxonomists for standard genome sequencing and annotation.</title>
        <authorList>
            <consortium name="The Broad Institute Genomics Platform"/>
            <consortium name="The Broad Institute Genome Sequencing Center for Infectious Disease"/>
            <person name="Wu L."/>
            <person name="Ma J."/>
        </authorList>
    </citation>
    <scope>NUCLEOTIDE SEQUENCE [LARGE SCALE GENOMIC DNA]</scope>
    <source>
        <strain evidence="3">JCM 17085</strain>
    </source>
</reference>
<dbReference type="EMBL" id="BAABCV010000003">
    <property type="protein sequence ID" value="GAA4090465.1"/>
    <property type="molecule type" value="Genomic_DNA"/>
</dbReference>